<dbReference type="AlphaFoldDB" id="A0A4C1SID5"/>
<comment type="caution">
    <text evidence="1">The sequence shown here is derived from an EMBL/GenBank/DDBJ whole genome shotgun (WGS) entry which is preliminary data.</text>
</comment>
<evidence type="ECO:0000313" key="2">
    <source>
        <dbReference type="Proteomes" id="UP000299102"/>
    </source>
</evidence>
<name>A0A4C1SID5_EUMVA</name>
<evidence type="ECO:0000313" key="1">
    <source>
        <dbReference type="EMBL" id="GBP01137.1"/>
    </source>
</evidence>
<dbReference type="Proteomes" id="UP000299102">
    <property type="component" value="Unassembled WGS sequence"/>
</dbReference>
<gene>
    <name evidence="1" type="ORF">EVAR_71055_1</name>
</gene>
<reference evidence="1 2" key="1">
    <citation type="journal article" date="2019" name="Commun. Biol.">
        <title>The bagworm genome reveals a unique fibroin gene that provides high tensile strength.</title>
        <authorList>
            <person name="Kono N."/>
            <person name="Nakamura H."/>
            <person name="Ohtoshi R."/>
            <person name="Tomita M."/>
            <person name="Numata K."/>
            <person name="Arakawa K."/>
        </authorList>
    </citation>
    <scope>NUCLEOTIDE SEQUENCE [LARGE SCALE GENOMIC DNA]</scope>
</reference>
<accession>A0A4C1SID5</accession>
<sequence length="78" mass="8731">MQLNSGQNLGSSPPTLWDNGIVEINARFLRESMTPTGLKPITVHMLEEIEELCEWKFLRPLSQPSGLDQGAQNKPRLA</sequence>
<dbReference type="EMBL" id="BGZK01006874">
    <property type="protein sequence ID" value="GBP01137.1"/>
    <property type="molecule type" value="Genomic_DNA"/>
</dbReference>
<keyword evidence="2" id="KW-1185">Reference proteome</keyword>
<protein>
    <submittedName>
        <fullName evidence="1">Uncharacterized protein</fullName>
    </submittedName>
</protein>
<organism evidence="1 2">
    <name type="scientific">Eumeta variegata</name>
    <name type="common">Bagworm moth</name>
    <name type="synonym">Eumeta japonica</name>
    <dbReference type="NCBI Taxonomy" id="151549"/>
    <lineage>
        <taxon>Eukaryota</taxon>
        <taxon>Metazoa</taxon>
        <taxon>Ecdysozoa</taxon>
        <taxon>Arthropoda</taxon>
        <taxon>Hexapoda</taxon>
        <taxon>Insecta</taxon>
        <taxon>Pterygota</taxon>
        <taxon>Neoptera</taxon>
        <taxon>Endopterygota</taxon>
        <taxon>Lepidoptera</taxon>
        <taxon>Glossata</taxon>
        <taxon>Ditrysia</taxon>
        <taxon>Tineoidea</taxon>
        <taxon>Psychidae</taxon>
        <taxon>Oiketicinae</taxon>
        <taxon>Eumeta</taxon>
    </lineage>
</organism>
<proteinExistence type="predicted"/>